<dbReference type="InterPro" id="IPR006134">
    <property type="entry name" value="DNA-dir_DNA_pol_B_multi_dom"/>
</dbReference>
<feature type="region of interest" description="Disordered" evidence="5">
    <location>
        <begin position="1"/>
        <end position="26"/>
    </location>
</feature>
<dbReference type="AlphaFoldDB" id="A0A2N5UDW6"/>
<dbReference type="GO" id="GO:0000166">
    <property type="term" value="F:nucleotide binding"/>
    <property type="evidence" value="ECO:0007669"/>
    <property type="project" value="InterPro"/>
</dbReference>
<dbReference type="InterPro" id="IPR023211">
    <property type="entry name" value="DNA_pol_palm_dom_sf"/>
</dbReference>
<dbReference type="Gene3D" id="3.90.1600.10">
    <property type="entry name" value="Palm domain of DNA polymerase"/>
    <property type="match status" value="1"/>
</dbReference>
<accession>A0A2N5UDW6</accession>
<evidence type="ECO:0000313" key="8">
    <source>
        <dbReference type="Proteomes" id="UP000235392"/>
    </source>
</evidence>
<proteinExistence type="predicted"/>
<evidence type="ECO:0000256" key="4">
    <source>
        <dbReference type="ARBA" id="ARBA00022932"/>
    </source>
</evidence>
<dbReference type="GO" id="GO:0003887">
    <property type="term" value="F:DNA-directed DNA polymerase activity"/>
    <property type="evidence" value="ECO:0007669"/>
    <property type="project" value="UniProtKB-KW"/>
</dbReference>
<dbReference type="EC" id="2.7.7.7" evidence="1"/>
<protein>
    <recommendedName>
        <fullName evidence="1">DNA-directed DNA polymerase</fullName>
        <ecNumber evidence="1">2.7.7.7</ecNumber>
    </recommendedName>
</protein>
<dbReference type="GO" id="GO:0003677">
    <property type="term" value="F:DNA binding"/>
    <property type="evidence" value="ECO:0007669"/>
    <property type="project" value="InterPro"/>
</dbReference>
<evidence type="ECO:0000259" key="6">
    <source>
        <dbReference type="Pfam" id="PF00136"/>
    </source>
</evidence>
<keyword evidence="3" id="KW-0548">Nucleotidyltransferase</keyword>
<reference evidence="7 8" key="1">
    <citation type="submission" date="2017-11" db="EMBL/GenBank/DDBJ databases">
        <title>De novo assembly and phasing of dikaryotic genomes from two isolates of Puccinia coronata f. sp. avenae, the causal agent of oat crown rust.</title>
        <authorList>
            <person name="Miller M.E."/>
            <person name="Zhang Y."/>
            <person name="Omidvar V."/>
            <person name="Sperschneider J."/>
            <person name="Schwessinger B."/>
            <person name="Raley C."/>
            <person name="Palmer J.M."/>
            <person name="Garnica D."/>
            <person name="Upadhyaya N."/>
            <person name="Rathjen J."/>
            <person name="Taylor J.M."/>
            <person name="Park R.F."/>
            <person name="Dodds P.N."/>
            <person name="Hirsch C.D."/>
            <person name="Kianian S.F."/>
            <person name="Figueroa M."/>
        </authorList>
    </citation>
    <scope>NUCLEOTIDE SEQUENCE [LARGE SCALE GENOMIC DNA]</scope>
    <source>
        <strain evidence="7">12SD80</strain>
    </source>
</reference>
<dbReference type="EMBL" id="PGCI01000168">
    <property type="protein sequence ID" value="PLW35942.1"/>
    <property type="molecule type" value="Genomic_DNA"/>
</dbReference>
<evidence type="ECO:0000313" key="7">
    <source>
        <dbReference type="EMBL" id="PLW35942.1"/>
    </source>
</evidence>
<evidence type="ECO:0000256" key="2">
    <source>
        <dbReference type="ARBA" id="ARBA00022679"/>
    </source>
</evidence>
<keyword evidence="2" id="KW-0808">Transferase</keyword>
<feature type="region of interest" description="Disordered" evidence="5">
    <location>
        <begin position="119"/>
        <end position="139"/>
    </location>
</feature>
<sequence>MPLGLKHAADPAHPASTRRTKSRDGATVMEPLYPSIMMAHNLCYTTLTDTKMAKFPTHHWDTLTMPSLRHRHGRVQELQTQDRRAVFETDGTHSRVEKCVSPAVTTMWSSLSLLSTLTARSSSTGSSSSSTHKARWKRSYTITAKQSSSGAGLANHQHHHYHHLLHLHEQPGDAP</sequence>
<name>A0A2N5UDW6_9BASI</name>
<dbReference type="Pfam" id="PF00136">
    <property type="entry name" value="DNA_pol_B"/>
    <property type="match status" value="1"/>
</dbReference>
<evidence type="ECO:0000256" key="1">
    <source>
        <dbReference type="ARBA" id="ARBA00012417"/>
    </source>
</evidence>
<organism evidence="7 8">
    <name type="scientific">Puccinia coronata f. sp. avenae</name>
    <dbReference type="NCBI Taxonomy" id="200324"/>
    <lineage>
        <taxon>Eukaryota</taxon>
        <taxon>Fungi</taxon>
        <taxon>Dikarya</taxon>
        <taxon>Basidiomycota</taxon>
        <taxon>Pucciniomycotina</taxon>
        <taxon>Pucciniomycetes</taxon>
        <taxon>Pucciniales</taxon>
        <taxon>Pucciniaceae</taxon>
        <taxon>Puccinia</taxon>
    </lineage>
</organism>
<dbReference type="InterPro" id="IPR043502">
    <property type="entry name" value="DNA/RNA_pol_sf"/>
</dbReference>
<keyword evidence="4" id="KW-0239">DNA-directed DNA polymerase</keyword>
<gene>
    <name evidence="7" type="ORF">PCASD_12672</name>
</gene>
<dbReference type="Proteomes" id="UP000235392">
    <property type="component" value="Unassembled WGS sequence"/>
</dbReference>
<comment type="caution">
    <text evidence="7">The sequence shown here is derived from an EMBL/GenBank/DDBJ whole genome shotgun (WGS) entry which is preliminary data.</text>
</comment>
<evidence type="ECO:0000256" key="3">
    <source>
        <dbReference type="ARBA" id="ARBA00022695"/>
    </source>
</evidence>
<dbReference type="SUPFAM" id="SSF56672">
    <property type="entry name" value="DNA/RNA polymerases"/>
    <property type="match status" value="1"/>
</dbReference>
<feature type="compositionally biased region" description="Low complexity" evidence="5">
    <location>
        <begin position="119"/>
        <end position="131"/>
    </location>
</feature>
<evidence type="ECO:0000256" key="5">
    <source>
        <dbReference type="SAM" id="MobiDB-lite"/>
    </source>
</evidence>
<feature type="domain" description="DNA-directed DNA polymerase family B multifunctional" evidence="6">
    <location>
        <begin position="32"/>
        <end position="55"/>
    </location>
</feature>